<feature type="domain" description="DNA mismatch repair MutH/Type II restriction enzyme Sau3AI" evidence="4">
    <location>
        <begin position="53"/>
        <end position="150"/>
    </location>
</feature>
<dbReference type="GO" id="GO:0003677">
    <property type="term" value="F:DNA binding"/>
    <property type="evidence" value="ECO:0007669"/>
    <property type="project" value="InterPro"/>
</dbReference>
<organism evidence="5 6">
    <name type="scientific">Candidatus Nealsonbacteria bacterium CG02_land_8_20_14_3_00_40_11</name>
    <dbReference type="NCBI Taxonomy" id="1974700"/>
    <lineage>
        <taxon>Bacteria</taxon>
        <taxon>Candidatus Nealsoniibacteriota</taxon>
    </lineage>
</organism>
<proteinExistence type="predicted"/>
<dbReference type="SUPFAM" id="SSF52980">
    <property type="entry name" value="Restriction endonuclease-like"/>
    <property type="match status" value="1"/>
</dbReference>
<dbReference type="Proteomes" id="UP000230304">
    <property type="component" value="Unassembled WGS sequence"/>
</dbReference>
<dbReference type="EMBL" id="PEUA01000009">
    <property type="protein sequence ID" value="PIV43552.1"/>
    <property type="molecule type" value="Genomic_DNA"/>
</dbReference>
<dbReference type="InterPro" id="IPR011337">
    <property type="entry name" value="DNA_rep_MutH/RE_typeII_Sau3AI"/>
</dbReference>
<evidence type="ECO:0000256" key="1">
    <source>
        <dbReference type="ARBA" id="ARBA00022722"/>
    </source>
</evidence>
<gene>
    <name evidence="5" type="ORF">COS26_00380</name>
</gene>
<dbReference type="Gene3D" id="3.40.600.10">
    <property type="entry name" value="DNA mismatch repair MutH/Restriction endonuclease, type II"/>
    <property type="match status" value="1"/>
</dbReference>
<dbReference type="AlphaFoldDB" id="A0A2M7D8I2"/>
<dbReference type="InterPro" id="IPR037057">
    <property type="entry name" value="DNA_rep_MutH/T2_RE_sf"/>
</dbReference>
<keyword evidence="3" id="KW-0378">Hydrolase</keyword>
<keyword evidence="2" id="KW-0255">Endonuclease</keyword>
<reference evidence="6" key="1">
    <citation type="submission" date="2017-09" db="EMBL/GenBank/DDBJ databases">
        <title>Depth-based differentiation of microbial function through sediment-hosted aquifers and enrichment of novel symbionts in the deep terrestrial subsurface.</title>
        <authorList>
            <person name="Probst A.J."/>
            <person name="Ladd B."/>
            <person name="Jarett J.K."/>
            <person name="Geller-Mcgrath D.E."/>
            <person name="Sieber C.M.K."/>
            <person name="Emerson J.B."/>
            <person name="Anantharaman K."/>
            <person name="Thomas B.C."/>
            <person name="Malmstrom R."/>
            <person name="Stieglmeier M."/>
            <person name="Klingl A."/>
            <person name="Woyke T."/>
            <person name="Ryan C.M."/>
            <person name="Banfield J.F."/>
        </authorList>
    </citation>
    <scope>NUCLEOTIDE SEQUENCE [LARGE SCALE GENOMIC DNA]</scope>
</reference>
<keyword evidence="1" id="KW-0540">Nuclease</keyword>
<evidence type="ECO:0000256" key="2">
    <source>
        <dbReference type="ARBA" id="ARBA00022759"/>
    </source>
</evidence>
<protein>
    <recommendedName>
        <fullName evidence="4">DNA mismatch repair MutH/Type II restriction enzyme Sau3AI domain-containing protein</fullName>
    </recommendedName>
</protein>
<evidence type="ECO:0000313" key="6">
    <source>
        <dbReference type="Proteomes" id="UP000230304"/>
    </source>
</evidence>
<comment type="caution">
    <text evidence="5">The sequence shown here is derived from an EMBL/GenBank/DDBJ whole genome shotgun (WGS) entry which is preliminary data.</text>
</comment>
<evidence type="ECO:0000313" key="5">
    <source>
        <dbReference type="EMBL" id="PIV43552.1"/>
    </source>
</evidence>
<dbReference type="GO" id="GO:0016787">
    <property type="term" value="F:hydrolase activity"/>
    <property type="evidence" value="ECO:0007669"/>
    <property type="project" value="UniProtKB-KW"/>
</dbReference>
<sequence>MFILKREEAAQKLKKLIGKDLRKLADEYNVTVFKNGKLNKGWAGHVLEKYLGLGLSSLQAPNGQSWELKIVPLIKKNGLYFPKETMAITMINAKNVAETDFEQSHLLKKLESLIICGREFENKKEEHSNLINVGTFDLLDKKTKKQVKKDYKLVQNTIKEKGFNELTGAMGVLVQPRTKGPGHGSTSRAFYARTGFVEVLIGI</sequence>
<dbReference type="GO" id="GO:0004519">
    <property type="term" value="F:endonuclease activity"/>
    <property type="evidence" value="ECO:0007669"/>
    <property type="project" value="UniProtKB-KW"/>
</dbReference>
<evidence type="ECO:0000256" key="3">
    <source>
        <dbReference type="ARBA" id="ARBA00022801"/>
    </source>
</evidence>
<accession>A0A2M7D8I2</accession>
<dbReference type="SMART" id="SM00927">
    <property type="entry name" value="MutH"/>
    <property type="match status" value="1"/>
</dbReference>
<evidence type="ECO:0000259" key="4">
    <source>
        <dbReference type="SMART" id="SM00927"/>
    </source>
</evidence>
<dbReference type="InterPro" id="IPR011335">
    <property type="entry name" value="Restrct_endonuc-II-like"/>
</dbReference>
<name>A0A2M7D8I2_9BACT</name>
<dbReference type="Pfam" id="PF02976">
    <property type="entry name" value="MutH"/>
    <property type="match status" value="1"/>
</dbReference>